<gene>
    <name evidence="2" type="ORF">GMORB2_1214</name>
</gene>
<evidence type="ECO:0000313" key="3">
    <source>
        <dbReference type="Proteomes" id="UP000749293"/>
    </source>
</evidence>
<dbReference type="GeneID" id="55967444"/>
<keyword evidence="1" id="KW-0812">Transmembrane</keyword>
<evidence type="ECO:0000256" key="1">
    <source>
        <dbReference type="SAM" id="Phobius"/>
    </source>
</evidence>
<feature type="transmembrane region" description="Helical" evidence="1">
    <location>
        <begin position="150"/>
        <end position="173"/>
    </location>
</feature>
<reference evidence="2" key="1">
    <citation type="submission" date="2020-03" db="EMBL/GenBank/DDBJ databases">
        <title>Site-based positive gene gene selection in Geosmithia morbida across the United States reveals a broad range of putative effectors and factors for local host and environmental adapation.</title>
        <authorList>
            <person name="Onufrak A."/>
            <person name="Murdoch R.W."/>
            <person name="Gazis R."/>
            <person name="Huff M."/>
            <person name="Staton M."/>
            <person name="Klingeman W."/>
            <person name="Hadziabdic D."/>
        </authorList>
    </citation>
    <scope>NUCLEOTIDE SEQUENCE</scope>
    <source>
        <strain evidence="2">1262</strain>
    </source>
</reference>
<accession>A0A9P4Z2B6</accession>
<dbReference type="Proteomes" id="UP000749293">
    <property type="component" value="Unassembled WGS sequence"/>
</dbReference>
<dbReference type="GO" id="GO:0038038">
    <property type="term" value="C:G protein-coupled receptor homodimeric complex"/>
    <property type="evidence" value="ECO:0007669"/>
    <property type="project" value="TreeGrafter"/>
</dbReference>
<feature type="transmembrane region" description="Helical" evidence="1">
    <location>
        <begin position="263"/>
        <end position="286"/>
    </location>
</feature>
<comment type="caution">
    <text evidence="2">The sequence shown here is derived from an EMBL/GenBank/DDBJ whole genome shotgun (WGS) entry which is preliminary data.</text>
</comment>
<dbReference type="PANTHER" id="PTHR28009:SF1">
    <property type="entry name" value="PHEROMONE ALPHA FACTOR RECEPTOR"/>
    <property type="match status" value="1"/>
</dbReference>
<name>A0A9P4Z2B6_9HYPO</name>
<feature type="transmembrane region" description="Helical" evidence="1">
    <location>
        <begin position="239"/>
        <end position="257"/>
    </location>
</feature>
<evidence type="ECO:0000313" key="2">
    <source>
        <dbReference type="EMBL" id="KAF4125968.1"/>
    </source>
</evidence>
<protein>
    <submittedName>
        <fullName evidence="2">Pheromone alpha factor receptor</fullName>
    </submittedName>
</protein>
<keyword evidence="1" id="KW-0472">Membrane</keyword>
<feature type="transmembrane region" description="Helical" evidence="1">
    <location>
        <begin position="41"/>
        <end position="60"/>
    </location>
</feature>
<feature type="transmembrane region" description="Helical" evidence="1">
    <location>
        <begin position="115"/>
        <end position="138"/>
    </location>
</feature>
<dbReference type="RefSeq" id="XP_035324620.1">
    <property type="nucleotide sequence ID" value="XM_035463196.1"/>
</dbReference>
<dbReference type="OrthoDB" id="5402633at2759"/>
<dbReference type="Gene3D" id="1.10.287.920">
    <property type="entry name" value="Pheromone alpha factor receptor"/>
    <property type="match status" value="1"/>
</dbReference>
<keyword evidence="2" id="KW-0675">Receptor</keyword>
<dbReference type="AlphaFoldDB" id="A0A9P4Z2B6"/>
<dbReference type="CDD" id="cd14939">
    <property type="entry name" value="7tmD_STE2"/>
    <property type="match status" value="1"/>
</dbReference>
<dbReference type="GO" id="GO:0000750">
    <property type="term" value="P:pheromone-dependent signal transduction involved in conjugation with cellular fusion"/>
    <property type="evidence" value="ECO:0007669"/>
    <property type="project" value="TreeGrafter"/>
</dbReference>
<dbReference type="GO" id="GO:0004932">
    <property type="term" value="F:mating-type factor pheromone receptor activity"/>
    <property type="evidence" value="ECO:0007669"/>
    <property type="project" value="InterPro"/>
</dbReference>
<dbReference type="PANTHER" id="PTHR28009">
    <property type="entry name" value="PHEROMONE ALPHA FACTOR RECEPTOR"/>
    <property type="match status" value="1"/>
</dbReference>
<dbReference type="Pfam" id="PF02116">
    <property type="entry name" value="STE2"/>
    <property type="match status" value="1"/>
</dbReference>
<dbReference type="InterPro" id="IPR000366">
    <property type="entry name" value="GPCR_STE2"/>
</dbReference>
<proteinExistence type="predicted"/>
<dbReference type="EMBL" id="JAANYQ010000002">
    <property type="protein sequence ID" value="KAF4125968.1"/>
    <property type="molecule type" value="Genomic_DNA"/>
</dbReference>
<dbReference type="PRINTS" id="PR00250">
    <property type="entry name" value="GPCRSTE2"/>
</dbReference>
<feature type="transmembrane region" description="Helical" evidence="1">
    <location>
        <begin position="72"/>
        <end position="95"/>
    </location>
</feature>
<sequence>MAVFDPHKQDVRFLGADGKTPIHIPIPAIDAFNNGSVGLSVTYGAQLGACIIMLFVVVIMTPRAKFRAMSTILHILALLLCVVRMSLLIAFFPSAFDEFYNYWSSDYSSVPLGDYQVSIAANAISLLLVIIIEVALFVQARAILHLWPHIVKYTLSTVSIIVTLLTVSWRLAFTVFQSRAIMSAESAHPFRWVAQWSIITNVVSICWYCALFNVKLVIHVITNRDILLRSYRSLTPMEVLVMTNGILMIVPVIFSALEWVDWTGFEAASLILTSVSLILPLGTLVARRLSQSRGQDYDNFDSRTCIALPSRFHDAQVSYGTKSFTTSSNTTTTPQDTILYQCEAGACSGKPDDVTIELCPLKEDRVHNGQVRVYSNLDQHESRV</sequence>
<organism evidence="2 3">
    <name type="scientific">Geosmithia morbida</name>
    <dbReference type="NCBI Taxonomy" id="1094350"/>
    <lineage>
        <taxon>Eukaryota</taxon>
        <taxon>Fungi</taxon>
        <taxon>Dikarya</taxon>
        <taxon>Ascomycota</taxon>
        <taxon>Pezizomycotina</taxon>
        <taxon>Sordariomycetes</taxon>
        <taxon>Hypocreomycetidae</taxon>
        <taxon>Hypocreales</taxon>
        <taxon>Bionectriaceae</taxon>
        <taxon>Geosmithia</taxon>
    </lineage>
</organism>
<keyword evidence="3" id="KW-1185">Reference proteome</keyword>
<keyword evidence="1" id="KW-1133">Transmembrane helix</keyword>
<dbReference type="InterPro" id="IPR027458">
    <property type="entry name" value="STE2_TM1-TM2_sf"/>
</dbReference>
<feature type="transmembrane region" description="Helical" evidence="1">
    <location>
        <begin position="193"/>
        <end position="218"/>
    </location>
</feature>